<dbReference type="Proteomes" id="UP001057402">
    <property type="component" value="Chromosome 11"/>
</dbReference>
<dbReference type="EMBL" id="CM042890">
    <property type="protein sequence ID" value="KAI4312116.1"/>
    <property type="molecule type" value="Genomic_DNA"/>
</dbReference>
<keyword evidence="2" id="KW-1185">Reference proteome</keyword>
<organism evidence="1 2">
    <name type="scientific">Melastoma candidum</name>
    <dbReference type="NCBI Taxonomy" id="119954"/>
    <lineage>
        <taxon>Eukaryota</taxon>
        <taxon>Viridiplantae</taxon>
        <taxon>Streptophyta</taxon>
        <taxon>Embryophyta</taxon>
        <taxon>Tracheophyta</taxon>
        <taxon>Spermatophyta</taxon>
        <taxon>Magnoliopsida</taxon>
        <taxon>eudicotyledons</taxon>
        <taxon>Gunneridae</taxon>
        <taxon>Pentapetalae</taxon>
        <taxon>rosids</taxon>
        <taxon>malvids</taxon>
        <taxon>Myrtales</taxon>
        <taxon>Melastomataceae</taxon>
        <taxon>Melastomatoideae</taxon>
        <taxon>Melastomateae</taxon>
        <taxon>Melastoma</taxon>
    </lineage>
</organism>
<protein>
    <submittedName>
        <fullName evidence="1">Uncharacterized protein</fullName>
    </submittedName>
</protein>
<proteinExistence type="predicted"/>
<comment type="caution">
    <text evidence="1">The sequence shown here is derived from an EMBL/GenBank/DDBJ whole genome shotgun (WGS) entry which is preliminary data.</text>
</comment>
<accession>A0ACB9LLA1</accession>
<evidence type="ECO:0000313" key="2">
    <source>
        <dbReference type="Proteomes" id="UP001057402"/>
    </source>
</evidence>
<gene>
    <name evidence="1" type="ORF">MLD38_036967</name>
</gene>
<evidence type="ECO:0000313" key="1">
    <source>
        <dbReference type="EMBL" id="KAI4312116.1"/>
    </source>
</evidence>
<sequence length="288" mass="32801">MARVCPDADTRKKRMINDILMGRDLAVQLQGILSDPHPSSADKAHDILEKILGSFSRVITTVSSFEGGKGEDSLSGESGKSKSRHGEKGRGCYNRRKGLQSWTAVNSTKEDGYSWRKYGQKEILNSKFPRYYYRCTHKHAQGCKATKQVQRMEEDPNMYQITYIGHHTCREISRAPQMFPDSHPWELNSPDARTEFKPQIHRQDHGPVNPFHCVHDEHREDSGSDLTDCPSGFSQDWQDFPTISSMVEDDLPMWPFSDDGFQSLSNTSFLDRCIGFDGELEFDSSDLL</sequence>
<reference evidence="2" key="1">
    <citation type="journal article" date="2023" name="Front. Plant Sci.">
        <title>Chromosomal-level genome assembly of Melastoma candidum provides insights into trichome evolution.</title>
        <authorList>
            <person name="Zhong Y."/>
            <person name="Wu W."/>
            <person name="Sun C."/>
            <person name="Zou P."/>
            <person name="Liu Y."/>
            <person name="Dai S."/>
            <person name="Zhou R."/>
        </authorList>
    </citation>
    <scope>NUCLEOTIDE SEQUENCE [LARGE SCALE GENOMIC DNA]</scope>
</reference>
<name>A0ACB9LLA1_9MYRT</name>